<dbReference type="OrthoDB" id="431202at2759"/>
<dbReference type="PANTHER" id="PTHR31735:SF1">
    <property type="entry name" value="VACUOLAR MEMBRANE PROTEIN YPL162C"/>
    <property type="match status" value="1"/>
</dbReference>
<name>A0A6L2Q554_COPFO</name>
<evidence type="ECO:0000313" key="2">
    <source>
        <dbReference type="EMBL" id="GFG37958.1"/>
    </source>
</evidence>
<dbReference type="InterPro" id="IPR022127">
    <property type="entry name" value="STIMATE/YPL162C"/>
</dbReference>
<organism evidence="2 3">
    <name type="scientific">Coptotermes formosanus</name>
    <name type="common">Formosan subterranean termite</name>
    <dbReference type="NCBI Taxonomy" id="36987"/>
    <lineage>
        <taxon>Eukaryota</taxon>
        <taxon>Metazoa</taxon>
        <taxon>Ecdysozoa</taxon>
        <taxon>Arthropoda</taxon>
        <taxon>Hexapoda</taxon>
        <taxon>Insecta</taxon>
        <taxon>Pterygota</taxon>
        <taxon>Neoptera</taxon>
        <taxon>Polyneoptera</taxon>
        <taxon>Dictyoptera</taxon>
        <taxon>Blattodea</taxon>
        <taxon>Blattoidea</taxon>
        <taxon>Termitoidae</taxon>
        <taxon>Rhinotermitidae</taxon>
        <taxon>Coptotermes</taxon>
    </lineage>
</organism>
<reference evidence="3" key="1">
    <citation type="submission" date="2020-01" db="EMBL/GenBank/DDBJ databases">
        <title>Draft genome sequence of the Termite Coptotermes fromosanus.</title>
        <authorList>
            <person name="Itakura S."/>
            <person name="Yosikawa Y."/>
            <person name="Umezawa K."/>
        </authorList>
    </citation>
    <scope>NUCLEOTIDE SEQUENCE [LARGE SCALE GENOMIC DNA]</scope>
</reference>
<dbReference type="GO" id="GO:0016020">
    <property type="term" value="C:membrane"/>
    <property type="evidence" value="ECO:0007669"/>
    <property type="project" value="TreeGrafter"/>
</dbReference>
<dbReference type="Proteomes" id="UP000502823">
    <property type="component" value="Unassembled WGS sequence"/>
</dbReference>
<evidence type="ECO:0000256" key="1">
    <source>
        <dbReference type="SAM" id="Phobius"/>
    </source>
</evidence>
<proteinExistence type="predicted"/>
<dbReference type="AlphaFoldDB" id="A0A6L2Q554"/>
<evidence type="ECO:0008006" key="4">
    <source>
        <dbReference type="Google" id="ProtNLM"/>
    </source>
</evidence>
<dbReference type="InParanoid" id="A0A6L2Q554"/>
<dbReference type="Pfam" id="PF12400">
    <property type="entry name" value="STIMATE"/>
    <property type="match status" value="1"/>
</dbReference>
<feature type="transmembrane region" description="Helical" evidence="1">
    <location>
        <begin position="51"/>
        <end position="71"/>
    </location>
</feature>
<protein>
    <recommendedName>
        <fullName evidence="4">Transmembrane protein 110</fullName>
    </recommendedName>
</protein>
<keyword evidence="1" id="KW-0472">Membrane</keyword>
<keyword evidence="3" id="KW-1185">Reference proteome</keyword>
<evidence type="ECO:0000313" key="3">
    <source>
        <dbReference type="Proteomes" id="UP000502823"/>
    </source>
</evidence>
<accession>A0A6L2Q554</accession>
<sequence>MKALKKESARENNVGIDRDTVEIAYENVNSVQSSMGVCGKPPSVNAWLAQCCLYVLLMIIVKICITVLIQLDFWDDVRDFILSPVTNPKVEVVMVMLIIPFFINALMFWVTDNFLMRRSSRRGHPPDPSRLKRVKVRYRKIKKEKREDPESDVLLSADEELLGANESLQQRLLNVMST</sequence>
<keyword evidence="1" id="KW-0812">Transmembrane</keyword>
<feature type="transmembrane region" description="Helical" evidence="1">
    <location>
        <begin position="91"/>
        <end position="111"/>
    </location>
</feature>
<comment type="caution">
    <text evidence="2">The sequence shown here is derived from an EMBL/GenBank/DDBJ whole genome shotgun (WGS) entry which is preliminary data.</text>
</comment>
<dbReference type="EMBL" id="BLKM01012961">
    <property type="protein sequence ID" value="GFG37958.1"/>
    <property type="molecule type" value="Genomic_DNA"/>
</dbReference>
<gene>
    <name evidence="2" type="ORF">Cfor_03847</name>
</gene>
<dbReference type="PANTHER" id="PTHR31735">
    <property type="entry name" value="VACUOLAR MEMBRANE PROTEIN YPL162C"/>
    <property type="match status" value="1"/>
</dbReference>
<keyword evidence="1" id="KW-1133">Transmembrane helix</keyword>